<evidence type="ECO:0000256" key="1">
    <source>
        <dbReference type="SAM" id="Phobius"/>
    </source>
</evidence>
<evidence type="ECO:0008006" key="5">
    <source>
        <dbReference type="Google" id="ProtNLM"/>
    </source>
</evidence>
<protein>
    <recommendedName>
        <fullName evidence="5">DUF624 domain-containing protein</fullName>
    </recommendedName>
</protein>
<comment type="caution">
    <text evidence="3">The sequence shown here is derived from an EMBL/GenBank/DDBJ whole genome shotgun (WGS) entry which is preliminary data.</text>
</comment>
<sequence>MRGLWSHLPLLTLASAAVCGSACVAALVAPGATPFSVVVMAMLVAPAAAAIGAVANAVVGVDDATFRQWWRACVVGVRHGIPAVLPLAVAGALFLVAVQVWQRTGQPVVLASVGVSGAVMVGLLPLTAAMLHLVTGLPHLSRTAQWRTAVELSVRWPVRFLAAPVLLAFGAWLATQLSASLLLLAPAPAALVGAAAFWTSAVETGRLSIEFTENDVLERESV</sequence>
<evidence type="ECO:0000313" key="3">
    <source>
        <dbReference type="EMBL" id="GGB17781.1"/>
    </source>
</evidence>
<evidence type="ECO:0000313" key="4">
    <source>
        <dbReference type="Proteomes" id="UP000636793"/>
    </source>
</evidence>
<dbReference type="EMBL" id="BMHI01000001">
    <property type="protein sequence ID" value="GGB17781.1"/>
    <property type="molecule type" value="Genomic_DNA"/>
</dbReference>
<dbReference type="Proteomes" id="UP000636793">
    <property type="component" value="Unassembled WGS sequence"/>
</dbReference>
<keyword evidence="4" id="KW-1185">Reference proteome</keyword>
<feature type="transmembrane region" description="Helical" evidence="1">
    <location>
        <begin position="180"/>
        <end position="198"/>
    </location>
</feature>
<feature type="transmembrane region" description="Helical" evidence="1">
    <location>
        <begin position="156"/>
        <end position="174"/>
    </location>
</feature>
<evidence type="ECO:0000256" key="2">
    <source>
        <dbReference type="SAM" id="SignalP"/>
    </source>
</evidence>
<feature type="transmembrane region" description="Helical" evidence="1">
    <location>
        <begin position="108"/>
        <end position="135"/>
    </location>
</feature>
<keyword evidence="1" id="KW-0472">Membrane</keyword>
<feature type="transmembrane region" description="Helical" evidence="1">
    <location>
        <begin position="35"/>
        <end position="59"/>
    </location>
</feature>
<organism evidence="3 4">
    <name type="scientific">Flexivirga endophytica</name>
    <dbReference type="NCBI Taxonomy" id="1849103"/>
    <lineage>
        <taxon>Bacteria</taxon>
        <taxon>Bacillati</taxon>
        <taxon>Actinomycetota</taxon>
        <taxon>Actinomycetes</taxon>
        <taxon>Micrococcales</taxon>
        <taxon>Dermacoccaceae</taxon>
        <taxon>Flexivirga</taxon>
    </lineage>
</organism>
<proteinExistence type="predicted"/>
<feature type="signal peptide" evidence="2">
    <location>
        <begin position="1"/>
        <end position="24"/>
    </location>
</feature>
<reference evidence="3" key="1">
    <citation type="journal article" date="2014" name="Int. J. Syst. Evol. Microbiol.">
        <title>Complete genome sequence of Corynebacterium casei LMG S-19264T (=DSM 44701T), isolated from a smear-ripened cheese.</title>
        <authorList>
            <consortium name="US DOE Joint Genome Institute (JGI-PGF)"/>
            <person name="Walter F."/>
            <person name="Albersmeier A."/>
            <person name="Kalinowski J."/>
            <person name="Ruckert C."/>
        </authorList>
    </citation>
    <scope>NUCLEOTIDE SEQUENCE</scope>
    <source>
        <strain evidence="3">CGMCC 1.15085</strain>
    </source>
</reference>
<gene>
    <name evidence="3" type="ORF">GCM10011492_04550</name>
</gene>
<accession>A0A916SV59</accession>
<feature type="chain" id="PRO_5039497427" description="DUF624 domain-containing protein" evidence="2">
    <location>
        <begin position="25"/>
        <end position="222"/>
    </location>
</feature>
<keyword evidence="2" id="KW-0732">Signal</keyword>
<keyword evidence="1" id="KW-1133">Transmembrane helix</keyword>
<reference evidence="3" key="2">
    <citation type="submission" date="2020-09" db="EMBL/GenBank/DDBJ databases">
        <authorList>
            <person name="Sun Q."/>
            <person name="Zhou Y."/>
        </authorList>
    </citation>
    <scope>NUCLEOTIDE SEQUENCE</scope>
    <source>
        <strain evidence="3">CGMCC 1.15085</strain>
    </source>
</reference>
<keyword evidence="1" id="KW-0812">Transmembrane</keyword>
<name>A0A916SV59_9MICO</name>
<dbReference type="AlphaFoldDB" id="A0A916SV59"/>
<feature type="transmembrane region" description="Helical" evidence="1">
    <location>
        <begin position="80"/>
        <end position="102"/>
    </location>
</feature>